<protein>
    <submittedName>
        <fullName evidence="1">Uncharacterized protein</fullName>
    </submittedName>
</protein>
<comment type="caution">
    <text evidence="1">The sequence shown here is derived from an EMBL/GenBank/DDBJ whole genome shotgun (WGS) entry which is preliminary data.</text>
</comment>
<evidence type="ECO:0000313" key="2">
    <source>
        <dbReference type="Proteomes" id="UP001155840"/>
    </source>
</evidence>
<organism evidence="1 2">
    <name type="scientific">Ferranicluibacter rubi</name>
    <dbReference type="NCBI Taxonomy" id="2715133"/>
    <lineage>
        <taxon>Bacteria</taxon>
        <taxon>Pseudomonadati</taxon>
        <taxon>Pseudomonadota</taxon>
        <taxon>Alphaproteobacteria</taxon>
        <taxon>Hyphomicrobiales</taxon>
        <taxon>Rhizobiaceae</taxon>
        <taxon>Ferranicluibacter</taxon>
    </lineage>
</organism>
<name>A0AA44CB67_9HYPH</name>
<reference evidence="1" key="1">
    <citation type="submission" date="2020-03" db="EMBL/GenBank/DDBJ databases">
        <title>Ferranicluibacter endophyticum gen. nov., sp. nov., a new genus isolated from Rubus ulmifolius Schott. stem.</title>
        <authorList>
            <person name="Roca-Couso R."/>
            <person name="Flores-Felix J.D."/>
            <person name="Igual J.M."/>
            <person name="Rivas R."/>
        </authorList>
    </citation>
    <scope>NUCLEOTIDE SEQUENCE</scope>
    <source>
        <strain evidence="1">CRRU44</strain>
    </source>
</reference>
<gene>
    <name evidence="1" type="ORF">G8E10_14230</name>
</gene>
<keyword evidence="2" id="KW-1185">Reference proteome</keyword>
<accession>A0AA44CB67</accession>
<proteinExistence type="predicted"/>
<dbReference type="Proteomes" id="UP001155840">
    <property type="component" value="Unassembled WGS sequence"/>
</dbReference>
<dbReference type="EMBL" id="JAANCM010000006">
    <property type="protein sequence ID" value="NHT76895.1"/>
    <property type="molecule type" value="Genomic_DNA"/>
</dbReference>
<dbReference type="RefSeq" id="WP_167129809.1">
    <property type="nucleotide sequence ID" value="NZ_JAANCM010000006.1"/>
</dbReference>
<dbReference type="AlphaFoldDB" id="A0AA44CB67"/>
<sequence length="87" mass="9573">MNSFESQFLAIVGSEYDPRKHELPPESARALSAVIFAMPDTQIIRSGQYTDYAGWSQEQSTYLAVSVDSYDGRGYNAVGASENLMGK</sequence>
<evidence type="ECO:0000313" key="1">
    <source>
        <dbReference type="EMBL" id="NHT76895.1"/>
    </source>
</evidence>